<organism evidence="1 2">
    <name type="scientific">Macrococcoides caseolyticum</name>
    <dbReference type="NCBI Taxonomy" id="69966"/>
    <lineage>
        <taxon>Bacteria</taxon>
        <taxon>Bacillati</taxon>
        <taxon>Bacillota</taxon>
        <taxon>Bacilli</taxon>
        <taxon>Bacillales</taxon>
        <taxon>Staphylococcaceae</taxon>
        <taxon>Macrococcoides</taxon>
    </lineage>
</organism>
<dbReference type="NCBIfam" id="TIGR01683">
    <property type="entry name" value="thiS"/>
    <property type="match status" value="1"/>
</dbReference>
<comment type="caution">
    <text evidence="1">The sequence shown here is derived from an EMBL/GenBank/DDBJ whole genome shotgun (WGS) entry which is preliminary data.</text>
</comment>
<gene>
    <name evidence="1" type="primary">thiS</name>
    <name evidence="1" type="ORF">CW686_02195</name>
</gene>
<dbReference type="SUPFAM" id="SSF54285">
    <property type="entry name" value="MoaD/ThiS"/>
    <property type="match status" value="1"/>
</dbReference>
<reference evidence="1 2" key="1">
    <citation type="submission" date="2017-12" db="EMBL/GenBank/DDBJ databases">
        <title>Genomics of Macrococcus caseolyticus.</title>
        <authorList>
            <person name="MacFadyen A.C."/>
            <person name="Paterson G.K."/>
        </authorList>
    </citation>
    <scope>NUCLEOTIDE SEQUENCE [LARGE SCALE GENOMIC DNA]</scope>
    <source>
        <strain evidence="1 2">5788_EF188</strain>
    </source>
</reference>
<name>A0A855GW10_9STAP</name>
<dbReference type="RefSeq" id="WP_101144111.1">
    <property type="nucleotide sequence ID" value="NZ_PIWO01000004.1"/>
</dbReference>
<proteinExistence type="predicted"/>
<dbReference type="Proteomes" id="UP000233482">
    <property type="component" value="Unassembled WGS sequence"/>
</dbReference>
<dbReference type="InterPro" id="IPR012675">
    <property type="entry name" value="Beta-grasp_dom_sf"/>
</dbReference>
<dbReference type="InterPro" id="IPR010035">
    <property type="entry name" value="Thi_S"/>
</dbReference>
<accession>A0A855GW10</accession>
<dbReference type="EMBL" id="PIXC01000003">
    <property type="protein sequence ID" value="PKE27005.1"/>
    <property type="molecule type" value="Genomic_DNA"/>
</dbReference>
<dbReference type="InterPro" id="IPR003749">
    <property type="entry name" value="ThiS/MoaD-like"/>
</dbReference>
<dbReference type="Gene3D" id="3.10.20.30">
    <property type="match status" value="1"/>
</dbReference>
<dbReference type="Pfam" id="PF02597">
    <property type="entry name" value="ThiS"/>
    <property type="match status" value="1"/>
</dbReference>
<dbReference type="AlphaFoldDB" id="A0A855GW10"/>
<protein>
    <submittedName>
        <fullName evidence="1">Thiamine biosynthesis protein ThiS</fullName>
    </submittedName>
</protein>
<evidence type="ECO:0000313" key="1">
    <source>
        <dbReference type="EMBL" id="PKE27005.1"/>
    </source>
</evidence>
<dbReference type="InterPro" id="IPR016155">
    <property type="entry name" value="Mopterin_synth/thiamin_S_b"/>
</dbReference>
<sequence length="65" mass="7735">MKLYLNDELYETQETMLVPFLETLNIDLKRAVIVIDDMTVQKYKWDETEIRPEQRLELLEFVGGG</sequence>
<evidence type="ECO:0000313" key="2">
    <source>
        <dbReference type="Proteomes" id="UP000233482"/>
    </source>
</evidence>